<dbReference type="EMBL" id="BAAALF010000157">
    <property type="protein sequence ID" value="GAA1263205.1"/>
    <property type="molecule type" value="Genomic_DNA"/>
</dbReference>
<accession>A0ABP4HFD7</accession>
<evidence type="ECO:0000313" key="2">
    <source>
        <dbReference type="EMBL" id="GAA1263205.1"/>
    </source>
</evidence>
<name>A0ABP4HFD7_9ACTN</name>
<proteinExistence type="predicted"/>
<sequence length="165" mass="16799">MELIRRVALPWSPAMPNPRRATAPRTASPVPLLVAFLLPLLAACGIGAGSADSASGALEVPAASPSPSCLVHQSRQPGAEYTAGAGARTGAVLEMMRYYTAGGRKPFCDGQPATAADRRWTDLYRALGGDPANLDPAAPAAPIPAAPSPQTPAPQIPTPQAPATS</sequence>
<feature type="compositionally biased region" description="Pro residues" evidence="1">
    <location>
        <begin position="139"/>
        <end position="165"/>
    </location>
</feature>
<gene>
    <name evidence="2" type="ORF">GCM10009665_61000</name>
</gene>
<keyword evidence="3" id="KW-1185">Reference proteome</keyword>
<organism evidence="2 3">
    <name type="scientific">Kitasatospora nipponensis</name>
    <dbReference type="NCBI Taxonomy" id="258049"/>
    <lineage>
        <taxon>Bacteria</taxon>
        <taxon>Bacillati</taxon>
        <taxon>Actinomycetota</taxon>
        <taxon>Actinomycetes</taxon>
        <taxon>Kitasatosporales</taxon>
        <taxon>Streptomycetaceae</taxon>
        <taxon>Kitasatospora</taxon>
    </lineage>
</organism>
<protein>
    <recommendedName>
        <fullName evidence="4">Lipoprotein</fullName>
    </recommendedName>
</protein>
<comment type="caution">
    <text evidence="2">The sequence shown here is derived from an EMBL/GenBank/DDBJ whole genome shotgun (WGS) entry which is preliminary data.</text>
</comment>
<evidence type="ECO:0000313" key="3">
    <source>
        <dbReference type="Proteomes" id="UP001500037"/>
    </source>
</evidence>
<feature type="region of interest" description="Disordered" evidence="1">
    <location>
        <begin position="127"/>
        <end position="165"/>
    </location>
</feature>
<dbReference type="Proteomes" id="UP001500037">
    <property type="component" value="Unassembled WGS sequence"/>
</dbReference>
<reference evidence="3" key="1">
    <citation type="journal article" date="2019" name="Int. J. Syst. Evol. Microbiol.">
        <title>The Global Catalogue of Microorganisms (GCM) 10K type strain sequencing project: providing services to taxonomists for standard genome sequencing and annotation.</title>
        <authorList>
            <consortium name="The Broad Institute Genomics Platform"/>
            <consortium name="The Broad Institute Genome Sequencing Center for Infectious Disease"/>
            <person name="Wu L."/>
            <person name="Ma J."/>
        </authorList>
    </citation>
    <scope>NUCLEOTIDE SEQUENCE [LARGE SCALE GENOMIC DNA]</scope>
    <source>
        <strain evidence="3">JCM 13004</strain>
    </source>
</reference>
<evidence type="ECO:0008006" key="4">
    <source>
        <dbReference type="Google" id="ProtNLM"/>
    </source>
</evidence>
<evidence type="ECO:0000256" key="1">
    <source>
        <dbReference type="SAM" id="MobiDB-lite"/>
    </source>
</evidence>